<dbReference type="InterPro" id="IPR036390">
    <property type="entry name" value="WH_DNA-bd_sf"/>
</dbReference>
<evidence type="ECO:0000259" key="5">
    <source>
        <dbReference type="PROSITE" id="PS50931"/>
    </source>
</evidence>
<dbReference type="PANTHER" id="PTHR30537">
    <property type="entry name" value="HTH-TYPE TRANSCRIPTIONAL REGULATOR"/>
    <property type="match status" value="1"/>
</dbReference>
<organism evidence="6 7">
    <name type="scientific">Stappia taiwanensis</name>
    <dbReference type="NCBI Taxonomy" id="992267"/>
    <lineage>
        <taxon>Bacteria</taxon>
        <taxon>Pseudomonadati</taxon>
        <taxon>Pseudomonadota</taxon>
        <taxon>Alphaproteobacteria</taxon>
        <taxon>Hyphomicrobiales</taxon>
        <taxon>Stappiaceae</taxon>
        <taxon>Stappia</taxon>
    </lineage>
</organism>
<protein>
    <submittedName>
        <fullName evidence="6">LysR family transcriptional regulator</fullName>
    </submittedName>
</protein>
<dbReference type="PROSITE" id="PS50931">
    <property type="entry name" value="HTH_LYSR"/>
    <property type="match status" value="1"/>
</dbReference>
<dbReference type="AlphaFoldDB" id="A0A838XYK4"/>
<sequence>MIDTDDTGEDTAPSAQMPPLIMLRAFEATGRTGSMRKAADNIGVSHTVVSRHVRNLEAWMGCKLVQSGPRGAMLTDEGASLFASVTQAFQLIANAASDLRPRHRNRGIRIWCVPGLASRWLAPRISRLEELFPGANVMVRSTTELPDFSRSQADLAIGFGDFDDLPAAAVPLLRPRMFPVASANWIADRGVPDSPERLPRLPLIHEESHRQWRNWFEAAGIAAGTLGGPRLGDANLGLDAAMSGQGIALASRILTRRELDAANLTELFDTDIRLGGYYLVVAPTRRSDPAIVRLRDWIQAELALSEASGD</sequence>
<reference evidence="6 7" key="2">
    <citation type="submission" date="2020-08" db="EMBL/GenBank/DDBJ databases">
        <title>Stappia taiwanensis sp. nov., isolated from a coastal thermal spring.</title>
        <authorList>
            <person name="Kampfer P."/>
        </authorList>
    </citation>
    <scope>NUCLEOTIDE SEQUENCE [LARGE SCALE GENOMIC DNA]</scope>
    <source>
        <strain evidence="6 7">DSM 23284</strain>
    </source>
</reference>
<dbReference type="GO" id="GO:0003700">
    <property type="term" value="F:DNA-binding transcription factor activity"/>
    <property type="evidence" value="ECO:0007669"/>
    <property type="project" value="InterPro"/>
</dbReference>
<dbReference type="InterPro" id="IPR005119">
    <property type="entry name" value="LysR_subst-bd"/>
</dbReference>
<dbReference type="Gene3D" id="3.40.190.10">
    <property type="entry name" value="Periplasmic binding protein-like II"/>
    <property type="match status" value="2"/>
</dbReference>
<dbReference type="Pfam" id="PF00126">
    <property type="entry name" value="HTH_1"/>
    <property type="match status" value="1"/>
</dbReference>
<dbReference type="GO" id="GO:0006351">
    <property type="term" value="P:DNA-templated transcription"/>
    <property type="evidence" value="ECO:0007669"/>
    <property type="project" value="TreeGrafter"/>
</dbReference>
<dbReference type="Proteomes" id="UP000559404">
    <property type="component" value="Unassembled WGS sequence"/>
</dbReference>
<dbReference type="SUPFAM" id="SSF46785">
    <property type="entry name" value="Winged helix' DNA-binding domain"/>
    <property type="match status" value="1"/>
</dbReference>
<evidence type="ECO:0000256" key="4">
    <source>
        <dbReference type="ARBA" id="ARBA00023163"/>
    </source>
</evidence>
<evidence type="ECO:0000256" key="3">
    <source>
        <dbReference type="ARBA" id="ARBA00023125"/>
    </source>
</evidence>
<dbReference type="InterPro" id="IPR036388">
    <property type="entry name" value="WH-like_DNA-bd_sf"/>
</dbReference>
<dbReference type="PANTHER" id="PTHR30537:SF79">
    <property type="entry name" value="TRANSCRIPTIONAL REGULATOR-RELATED"/>
    <property type="match status" value="1"/>
</dbReference>
<dbReference type="EMBL" id="JACEON010000007">
    <property type="protein sequence ID" value="MBA4611953.1"/>
    <property type="molecule type" value="Genomic_DNA"/>
</dbReference>
<keyword evidence="3" id="KW-0238">DNA-binding</keyword>
<proteinExistence type="inferred from homology"/>
<dbReference type="InterPro" id="IPR058163">
    <property type="entry name" value="LysR-type_TF_proteobact-type"/>
</dbReference>
<comment type="similarity">
    <text evidence="1">Belongs to the LysR transcriptional regulatory family.</text>
</comment>
<dbReference type="Pfam" id="PF03466">
    <property type="entry name" value="LysR_substrate"/>
    <property type="match status" value="1"/>
</dbReference>
<name>A0A838XYK4_9HYPH</name>
<dbReference type="Gene3D" id="1.10.10.10">
    <property type="entry name" value="Winged helix-like DNA-binding domain superfamily/Winged helix DNA-binding domain"/>
    <property type="match status" value="1"/>
</dbReference>
<dbReference type="RefSeq" id="WP_181760141.1">
    <property type="nucleotide sequence ID" value="NZ_BMCR01000008.1"/>
</dbReference>
<comment type="caution">
    <text evidence="6">The sequence shown here is derived from an EMBL/GenBank/DDBJ whole genome shotgun (WGS) entry which is preliminary data.</text>
</comment>
<evidence type="ECO:0000256" key="2">
    <source>
        <dbReference type="ARBA" id="ARBA00023015"/>
    </source>
</evidence>
<evidence type="ECO:0000313" key="7">
    <source>
        <dbReference type="Proteomes" id="UP000559404"/>
    </source>
</evidence>
<dbReference type="InterPro" id="IPR000847">
    <property type="entry name" value="LysR_HTH_N"/>
</dbReference>
<accession>A0A838XYK4</accession>
<dbReference type="SUPFAM" id="SSF53850">
    <property type="entry name" value="Periplasmic binding protein-like II"/>
    <property type="match status" value="1"/>
</dbReference>
<dbReference type="CDD" id="cd08432">
    <property type="entry name" value="PBP2_GcdR_TrpI_HvrB_AmpR_like"/>
    <property type="match status" value="1"/>
</dbReference>
<evidence type="ECO:0000256" key="1">
    <source>
        <dbReference type="ARBA" id="ARBA00009437"/>
    </source>
</evidence>
<dbReference type="GO" id="GO:0043565">
    <property type="term" value="F:sequence-specific DNA binding"/>
    <property type="evidence" value="ECO:0007669"/>
    <property type="project" value="TreeGrafter"/>
</dbReference>
<gene>
    <name evidence="6" type="ORF">H1W37_09840</name>
</gene>
<keyword evidence="2" id="KW-0805">Transcription regulation</keyword>
<reference evidence="6 7" key="1">
    <citation type="submission" date="2020-07" db="EMBL/GenBank/DDBJ databases">
        <authorList>
            <person name="Li M."/>
        </authorList>
    </citation>
    <scope>NUCLEOTIDE SEQUENCE [LARGE SCALE GENOMIC DNA]</scope>
    <source>
        <strain evidence="6 7">DSM 23284</strain>
    </source>
</reference>
<evidence type="ECO:0000313" key="6">
    <source>
        <dbReference type="EMBL" id="MBA4611953.1"/>
    </source>
</evidence>
<keyword evidence="4" id="KW-0804">Transcription</keyword>
<keyword evidence="7" id="KW-1185">Reference proteome</keyword>
<feature type="domain" description="HTH lysR-type" evidence="5">
    <location>
        <begin position="18"/>
        <end position="75"/>
    </location>
</feature>